<feature type="compositionally biased region" description="Low complexity" evidence="4">
    <location>
        <begin position="140"/>
        <end position="182"/>
    </location>
</feature>
<gene>
    <name evidence="5" type="ORF">FDP41_003474</name>
</gene>
<feature type="compositionally biased region" description="Basic and acidic residues" evidence="4">
    <location>
        <begin position="225"/>
        <end position="240"/>
    </location>
</feature>
<dbReference type="VEuPathDB" id="AmoebaDB:NF0063360"/>
<comment type="caution">
    <text evidence="5">The sequence shown here is derived from an EMBL/GenBank/DDBJ whole genome shotgun (WGS) entry which is preliminary data.</text>
</comment>
<dbReference type="GeneID" id="68110692"/>
<dbReference type="OMA" id="KIDYYAN"/>
<reference evidence="5 6" key="1">
    <citation type="journal article" date="2019" name="Sci. Rep.">
        <title>Nanopore sequencing improves the draft genome of the human pathogenic amoeba Naegleria fowleri.</title>
        <authorList>
            <person name="Liechti N."/>
            <person name="Schurch N."/>
            <person name="Bruggmann R."/>
            <person name="Wittwer M."/>
        </authorList>
    </citation>
    <scope>NUCLEOTIDE SEQUENCE [LARGE SCALE GENOMIC DNA]</scope>
    <source>
        <strain evidence="5 6">ATCC 30894</strain>
    </source>
</reference>
<feature type="compositionally biased region" description="Polar residues" evidence="4">
    <location>
        <begin position="1"/>
        <end position="13"/>
    </location>
</feature>
<feature type="compositionally biased region" description="Basic residues" evidence="4">
    <location>
        <begin position="207"/>
        <end position="217"/>
    </location>
</feature>
<dbReference type="PROSITE" id="PS50082">
    <property type="entry name" value="WD_REPEATS_2"/>
    <property type="match status" value="2"/>
</dbReference>
<evidence type="ECO:0000256" key="2">
    <source>
        <dbReference type="ARBA" id="ARBA00022737"/>
    </source>
</evidence>
<sequence>MSENSVTSQTTDKPSSEVKMGDEDEGVIEKIDYYANKVNVFFAMQPAIETLSKLVTEKKNVIKMIKEAETKRKEQIEIEQTIQQQLQVVKPSLEIASEPMDRFDMGGWDDVFESSHSNSNHFNHHKPSVVEVDHDTMMMVNHTPTTNQNNTTKKPTVTIKKKTNTNNSAKTNTSSSSASSPLLQPPSPSMSASPSSESDSSSSSIKQGKRKKLRTTKSKITSELTSKEPKETQTKKDRVDPLFTNIPSSDDDQEVPTAPNSNIAFKHTRGKYAKPPYYFYYPSEDKSEQRKQILYPSTLVKNSSIQNVETAHRQTDNLCYQGIPFLPAQSLYCPKKASPDNATSSSNVLLDSDSELCALQIARIDATIPEFRIQRYLRYVVQDDIEAFEKEYQFHLTLRRNNEGEDILFSSYYKPYLKRKKCDKLLEMSSKELKDLGLLHGDLVHCPFTPAEVKVIKYLKIKKWSSKKISIVLENRCTSDVKNYLEDMESNEGQHSEALTYYENPMPIVAQKSISELMASRGKQVGNLTLNHLEKLSKMDRNFPSHTLFNLNFQYPLAGHLDTVTDVKFASNSIVTSSFDKTIRVFNTSDGKIERVIKKTETTDGHEDEVSLLAIHPEEEHIVASCSEKEKSLRLWDIRNGNMIADLMCREKERNEISGIEFSRDNTLYAMSIHSLNDKKCGDLLIYDLATFQNVCKISTRNNGNEIFALSHGGDRVSIGGENGSIHTYSTKDRKVIGNLHNQRFHNRVSFVNWSADDLYIASCGYDGLVRVIDTRIIWSSFTNKVPPAVHGLISMAHGFLQPVEIIMPRMCTQFQVETLS</sequence>
<evidence type="ECO:0000313" key="5">
    <source>
        <dbReference type="EMBL" id="KAF0977482.1"/>
    </source>
</evidence>
<dbReference type="PANTHER" id="PTHR19848:SF8">
    <property type="entry name" value="F-BOX AND WD REPEAT DOMAIN CONTAINING 7"/>
    <property type="match status" value="1"/>
</dbReference>
<protein>
    <submittedName>
        <fullName evidence="5">Uncharacterized protein</fullName>
    </submittedName>
</protein>
<dbReference type="VEuPathDB" id="AmoebaDB:NfTy_071060"/>
<evidence type="ECO:0000256" key="4">
    <source>
        <dbReference type="SAM" id="MobiDB-lite"/>
    </source>
</evidence>
<keyword evidence="1 3" id="KW-0853">WD repeat</keyword>
<dbReference type="InterPro" id="IPR015943">
    <property type="entry name" value="WD40/YVTN_repeat-like_dom_sf"/>
</dbReference>
<proteinExistence type="predicted"/>
<accession>A0A6A5BS16</accession>
<evidence type="ECO:0000256" key="3">
    <source>
        <dbReference type="PROSITE-ProRule" id="PRU00221"/>
    </source>
</evidence>
<dbReference type="RefSeq" id="XP_044562195.1">
    <property type="nucleotide sequence ID" value="XM_044706782.1"/>
</dbReference>
<dbReference type="VEuPathDB" id="AmoebaDB:FDP41_003474"/>
<dbReference type="AlphaFoldDB" id="A0A6A5BS16"/>
<feature type="repeat" description="WD" evidence="3">
    <location>
        <begin position="603"/>
        <end position="646"/>
    </location>
</feature>
<evidence type="ECO:0000256" key="1">
    <source>
        <dbReference type="ARBA" id="ARBA00022574"/>
    </source>
</evidence>
<dbReference type="Gene3D" id="2.130.10.10">
    <property type="entry name" value="YVTN repeat-like/Quinoprotein amine dehydrogenase"/>
    <property type="match status" value="2"/>
</dbReference>
<evidence type="ECO:0000313" key="6">
    <source>
        <dbReference type="Proteomes" id="UP000444721"/>
    </source>
</evidence>
<organism evidence="5 6">
    <name type="scientific">Naegleria fowleri</name>
    <name type="common">Brain eating amoeba</name>
    <dbReference type="NCBI Taxonomy" id="5763"/>
    <lineage>
        <taxon>Eukaryota</taxon>
        <taxon>Discoba</taxon>
        <taxon>Heterolobosea</taxon>
        <taxon>Tetramitia</taxon>
        <taxon>Eutetramitia</taxon>
        <taxon>Vahlkampfiidae</taxon>
        <taxon>Naegleria</taxon>
    </lineage>
</organism>
<dbReference type="InterPro" id="IPR001680">
    <property type="entry name" value="WD40_rpt"/>
</dbReference>
<dbReference type="VEuPathDB" id="AmoebaDB:NF0063370"/>
<dbReference type="Proteomes" id="UP000444721">
    <property type="component" value="Unassembled WGS sequence"/>
</dbReference>
<dbReference type="PANTHER" id="PTHR19848">
    <property type="entry name" value="WD40 REPEAT PROTEIN"/>
    <property type="match status" value="1"/>
</dbReference>
<dbReference type="OrthoDB" id="361494at2759"/>
<name>A0A6A5BS16_NAEFO</name>
<dbReference type="EMBL" id="VFQX01000034">
    <property type="protein sequence ID" value="KAF0977482.1"/>
    <property type="molecule type" value="Genomic_DNA"/>
</dbReference>
<dbReference type="Pfam" id="PF00400">
    <property type="entry name" value="WD40"/>
    <property type="match status" value="3"/>
</dbReference>
<feature type="repeat" description="WD" evidence="3">
    <location>
        <begin position="557"/>
        <end position="596"/>
    </location>
</feature>
<dbReference type="InterPro" id="IPR036322">
    <property type="entry name" value="WD40_repeat_dom_sf"/>
</dbReference>
<feature type="compositionally biased region" description="Low complexity" evidence="4">
    <location>
        <begin position="189"/>
        <end position="204"/>
    </location>
</feature>
<dbReference type="SMART" id="SM00320">
    <property type="entry name" value="WD40"/>
    <property type="match status" value="3"/>
</dbReference>
<keyword evidence="2" id="KW-0677">Repeat</keyword>
<feature type="region of interest" description="Disordered" evidence="4">
    <location>
        <begin position="1"/>
        <end position="22"/>
    </location>
</feature>
<feature type="region of interest" description="Disordered" evidence="4">
    <location>
        <begin position="140"/>
        <end position="261"/>
    </location>
</feature>
<keyword evidence="6" id="KW-1185">Reference proteome</keyword>
<dbReference type="SUPFAM" id="SSF50978">
    <property type="entry name" value="WD40 repeat-like"/>
    <property type="match status" value="1"/>
</dbReference>